<reference evidence="2" key="1">
    <citation type="journal article" date="2020" name="Stud. Mycol.">
        <title>101 Dothideomycetes genomes: a test case for predicting lifestyles and emergence of pathogens.</title>
        <authorList>
            <person name="Haridas S."/>
            <person name="Albert R."/>
            <person name="Binder M."/>
            <person name="Bloem J."/>
            <person name="Labutti K."/>
            <person name="Salamov A."/>
            <person name="Andreopoulos B."/>
            <person name="Baker S."/>
            <person name="Barry K."/>
            <person name="Bills G."/>
            <person name="Bluhm B."/>
            <person name="Cannon C."/>
            <person name="Castanera R."/>
            <person name="Culley D."/>
            <person name="Daum C."/>
            <person name="Ezra D."/>
            <person name="Gonzalez J."/>
            <person name="Henrissat B."/>
            <person name="Kuo A."/>
            <person name="Liang C."/>
            <person name="Lipzen A."/>
            <person name="Lutzoni F."/>
            <person name="Magnuson J."/>
            <person name="Mondo S."/>
            <person name="Nolan M."/>
            <person name="Ohm R."/>
            <person name="Pangilinan J."/>
            <person name="Park H.-J."/>
            <person name="Ramirez L."/>
            <person name="Alfaro M."/>
            <person name="Sun H."/>
            <person name="Tritt A."/>
            <person name="Yoshinaga Y."/>
            <person name="Zwiers L.-H."/>
            <person name="Turgeon B."/>
            <person name="Goodwin S."/>
            <person name="Spatafora J."/>
            <person name="Crous P."/>
            <person name="Grigoriev I."/>
        </authorList>
    </citation>
    <scope>NUCLEOTIDE SEQUENCE</scope>
    <source>
        <strain evidence="2">CBS 119925</strain>
    </source>
</reference>
<dbReference type="EMBL" id="MU006580">
    <property type="protein sequence ID" value="KAF2745781.1"/>
    <property type="molecule type" value="Genomic_DNA"/>
</dbReference>
<feature type="compositionally biased region" description="Polar residues" evidence="1">
    <location>
        <begin position="103"/>
        <end position="118"/>
    </location>
</feature>
<dbReference type="OrthoDB" id="409136at2759"/>
<evidence type="ECO:0000313" key="2">
    <source>
        <dbReference type="EMBL" id="KAF2745781.1"/>
    </source>
</evidence>
<gene>
    <name evidence="2" type="ORF">M011DRAFT_469047</name>
</gene>
<protein>
    <submittedName>
        <fullName evidence="2">Uncharacterized protein</fullName>
    </submittedName>
</protein>
<evidence type="ECO:0000256" key="1">
    <source>
        <dbReference type="SAM" id="MobiDB-lite"/>
    </source>
</evidence>
<keyword evidence="3" id="KW-1185">Reference proteome</keyword>
<feature type="compositionally biased region" description="Low complexity" evidence="1">
    <location>
        <begin position="60"/>
        <end position="71"/>
    </location>
</feature>
<feature type="region of interest" description="Disordered" evidence="1">
    <location>
        <begin position="47"/>
        <end position="133"/>
    </location>
</feature>
<proteinExistence type="predicted"/>
<accession>A0A6A6V911</accession>
<name>A0A6A6V911_9PLEO</name>
<dbReference type="AlphaFoldDB" id="A0A6A6V911"/>
<feature type="compositionally biased region" description="Low complexity" evidence="1">
    <location>
        <begin position="119"/>
        <end position="133"/>
    </location>
</feature>
<sequence length="305" mass="33750">MRHSGHTPAPTTPPSISLTTMLQNITRPALSAWLASPTRDIHSRLVRFDGEGDDGDEVDSSISTSRTTGRRPSPPHAPSPPHPHRSHSLRSHSSTSMAPACIHQSSTNSHSPPSLASYSTTATPTETSLETSLASHLHGVPLLSDHNGVLELRTPSTSRTPIFECSFWFLSCGYISDDASEWRIHCLSHFRGEEPPCSVSCPLCADFRYTSSNGWESWQARMNHVEGHHRFGHGLRTSRPEFGLYVHLWRKRLIGDEDLKELKGGNWSLGRGLGNVVVTNESRRERDVRGVARRQYVGVERGRAG</sequence>
<feature type="compositionally biased region" description="Pro residues" evidence="1">
    <location>
        <begin position="72"/>
        <end position="81"/>
    </location>
</feature>
<dbReference type="Proteomes" id="UP000799440">
    <property type="component" value="Unassembled WGS sequence"/>
</dbReference>
<evidence type="ECO:0000313" key="3">
    <source>
        <dbReference type="Proteomes" id="UP000799440"/>
    </source>
</evidence>
<organism evidence="2 3">
    <name type="scientific">Sporormia fimetaria CBS 119925</name>
    <dbReference type="NCBI Taxonomy" id="1340428"/>
    <lineage>
        <taxon>Eukaryota</taxon>
        <taxon>Fungi</taxon>
        <taxon>Dikarya</taxon>
        <taxon>Ascomycota</taxon>
        <taxon>Pezizomycotina</taxon>
        <taxon>Dothideomycetes</taxon>
        <taxon>Pleosporomycetidae</taxon>
        <taxon>Pleosporales</taxon>
        <taxon>Sporormiaceae</taxon>
        <taxon>Sporormia</taxon>
    </lineage>
</organism>